<feature type="region of interest" description="Disordered" evidence="1">
    <location>
        <begin position="102"/>
        <end position="123"/>
    </location>
</feature>
<name>A0A5A7VER8_CUCMM</name>
<evidence type="ECO:0000313" key="4">
    <source>
        <dbReference type="Proteomes" id="UP000321393"/>
    </source>
</evidence>
<accession>A0A5A7VER8</accession>
<organism evidence="2 4">
    <name type="scientific">Cucumis melo var. makuwa</name>
    <name type="common">Oriental melon</name>
    <dbReference type="NCBI Taxonomy" id="1194695"/>
    <lineage>
        <taxon>Eukaryota</taxon>
        <taxon>Viridiplantae</taxon>
        <taxon>Streptophyta</taxon>
        <taxon>Embryophyta</taxon>
        <taxon>Tracheophyta</taxon>
        <taxon>Spermatophyta</taxon>
        <taxon>Magnoliopsida</taxon>
        <taxon>eudicotyledons</taxon>
        <taxon>Gunneridae</taxon>
        <taxon>Pentapetalae</taxon>
        <taxon>rosids</taxon>
        <taxon>fabids</taxon>
        <taxon>Cucurbitales</taxon>
        <taxon>Cucurbitaceae</taxon>
        <taxon>Benincaseae</taxon>
        <taxon>Cucumis</taxon>
    </lineage>
</organism>
<dbReference type="EMBL" id="SSTD01003515">
    <property type="protein sequence ID" value="TYK26180.1"/>
    <property type="molecule type" value="Genomic_DNA"/>
</dbReference>
<gene>
    <name evidence="3" type="ORF">E5676_scaffold111G001070</name>
    <name evidence="2" type="ORF">E6C27_scaffold99G00270</name>
</gene>
<dbReference type="AlphaFoldDB" id="A0A5A7VER8"/>
<dbReference type="Proteomes" id="UP000321947">
    <property type="component" value="Unassembled WGS sequence"/>
</dbReference>
<sequence>MFGMSNGLQASIEQEKETKEGRLEDKMLRNIGVDINEDTTNIFQNLLNETHNELYPGWEEMSGYLSVGGTMSSFSRGFDETDAMFLEFAEDLDNLARGLSLVGDNSTGTSQPSATPTPKRRTQSRHLEFEHYVAANGPTFVEHQMLSTFKEFWDDCHRHFKKYSDPVEAHANPPHLLVEVMRIDTTSVTTT</sequence>
<protein>
    <submittedName>
        <fullName evidence="2">Gamma-aminobutyrate transaminase POP2</fullName>
    </submittedName>
</protein>
<feature type="compositionally biased region" description="Basic and acidic residues" evidence="1">
    <location>
        <begin position="13"/>
        <end position="23"/>
    </location>
</feature>
<dbReference type="Proteomes" id="UP000321393">
    <property type="component" value="Unassembled WGS sequence"/>
</dbReference>
<dbReference type="EMBL" id="SSTE01001955">
    <property type="protein sequence ID" value="KAA0064029.1"/>
    <property type="molecule type" value="Genomic_DNA"/>
</dbReference>
<comment type="caution">
    <text evidence="2">The sequence shown here is derived from an EMBL/GenBank/DDBJ whole genome shotgun (WGS) entry which is preliminary data.</text>
</comment>
<evidence type="ECO:0000313" key="2">
    <source>
        <dbReference type="EMBL" id="KAA0064029.1"/>
    </source>
</evidence>
<evidence type="ECO:0000313" key="5">
    <source>
        <dbReference type="Proteomes" id="UP000321947"/>
    </source>
</evidence>
<feature type="compositionally biased region" description="Polar residues" evidence="1">
    <location>
        <begin position="103"/>
        <end position="116"/>
    </location>
</feature>
<feature type="compositionally biased region" description="Polar residues" evidence="1">
    <location>
        <begin position="1"/>
        <end position="12"/>
    </location>
</feature>
<evidence type="ECO:0000256" key="1">
    <source>
        <dbReference type="SAM" id="MobiDB-lite"/>
    </source>
</evidence>
<evidence type="ECO:0000313" key="3">
    <source>
        <dbReference type="EMBL" id="TYK26180.1"/>
    </source>
</evidence>
<feature type="region of interest" description="Disordered" evidence="1">
    <location>
        <begin position="1"/>
        <end position="23"/>
    </location>
</feature>
<proteinExistence type="predicted"/>
<reference evidence="4 5" key="1">
    <citation type="submission" date="2019-08" db="EMBL/GenBank/DDBJ databases">
        <title>Draft genome sequences of two oriental melons (Cucumis melo L. var makuwa).</title>
        <authorList>
            <person name="Kwon S.-Y."/>
        </authorList>
    </citation>
    <scope>NUCLEOTIDE SEQUENCE [LARGE SCALE GENOMIC DNA]</scope>
    <source>
        <strain evidence="5">cv. Chang Bougi</strain>
        <strain evidence="4">cv. SW 3</strain>
        <tissue evidence="2">Leaf</tissue>
    </source>
</reference>